<gene>
    <name evidence="3" type="ORF">BAY60_17865</name>
</gene>
<feature type="compositionally biased region" description="Basic and acidic residues" evidence="1">
    <location>
        <begin position="1"/>
        <end position="15"/>
    </location>
</feature>
<feature type="transmembrane region" description="Helical" evidence="2">
    <location>
        <begin position="68"/>
        <end position="87"/>
    </location>
</feature>
<accession>A0A2V4B546</accession>
<keyword evidence="2" id="KW-0472">Membrane</keyword>
<evidence type="ECO:0000313" key="3">
    <source>
        <dbReference type="EMBL" id="PXY28195.1"/>
    </source>
</evidence>
<reference evidence="3 4" key="1">
    <citation type="submission" date="2016-07" db="EMBL/GenBank/DDBJ databases">
        <title>Draft genome sequence of Prauserella muralis DSM 45305, isolated from a mould-covered wall in an indoor environment.</title>
        <authorList>
            <person name="Ruckert C."/>
            <person name="Albersmeier A."/>
            <person name="Jiang C.-L."/>
            <person name="Jiang Y."/>
            <person name="Kalinowski J."/>
            <person name="Schneider O."/>
            <person name="Winkler A."/>
            <person name="Zotchev S.B."/>
        </authorList>
    </citation>
    <scope>NUCLEOTIDE SEQUENCE [LARGE SCALE GENOMIC DNA]</scope>
    <source>
        <strain evidence="3 4">DSM 45305</strain>
    </source>
</reference>
<dbReference type="OrthoDB" id="3695183at2"/>
<keyword evidence="4" id="KW-1185">Reference proteome</keyword>
<evidence type="ECO:0000256" key="2">
    <source>
        <dbReference type="SAM" id="Phobius"/>
    </source>
</evidence>
<evidence type="ECO:0000313" key="4">
    <source>
        <dbReference type="Proteomes" id="UP000249915"/>
    </source>
</evidence>
<dbReference type="AlphaFoldDB" id="A0A2V4B546"/>
<comment type="caution">
    <text evidence="3">The sequence shown here is derived from an EMBL/GenBank/DDBJ whole genome shotgun (WGS) entry which is preliminary data.</text>
</comment>
<feature type="compositionally biased region" description="Acidic residues" evidence="1">
    <location>
        <begin position="16"/>
        <end position="26"/>
    </location>
</feature>
<feature type="region of interest" description="Disordered" evidence="1">
    <location>
        <begin position="1"/>
        <end position="26"/>
    </location>
</feature>
<protein>
    <submittedName>
        <fullName evidence="3">Uncharacterized protein</fullName>
    </submittedName>
</protein>
<name>A0A2V4B546_9PSEU</name>
<evidence type="ECO:0000256" key="1">
    <source>
        <dbReference type="SAM" id="MobiDB-lite"/>
    </source>
</evidence>
<organism evidence="3 4">
    <name type="scientific">Prauserella muralis</name>
    <dbReference type="NCBI Taxonomy" id="588067"/>
    <lineage>
        <taxon>Bacteria</taxon>
        <taxon>Bacillati</taxon>
        <taxon>Actinomycetota</taxon>
        <taxon>Actinomycetes</taxon>
        <taxon>Pseudonocardiales</taxon>
        <taxon>Pseudonocardiaceae</taxon>
        <taxon>Prauserella</taxon>
    </lineage>
</organism>
<dbReference type="EMBL" id="MASW01000002">
    <property type="protein sequence ID" value="PXY28195.1"/>
    <property type="molecule type" value="Genomic_DNA"/>
</dbReference>
<dbReference type="Proteomes" id="UP000249915">
    <property type="component" value="Unassembled WGS sequence"/>
</dbReference>
<keyword evidence="2" id="KW-0812">Transmembrane</keyword>
<proteinExistence type="predicted"/>
<sequence>MSEDNPARRSSRFDDELVGLDPDDPETQAFAEHLDRMQRTGPAFTVEASLRGVADFAEGSNRAGGLRWFVAVLLVCLILLGVLVSAWDTLGNLLDWLAQ</sequence>
<dbReference type="RefSeq" id="WP_112282202.1">
    <property type="nucleotide sequence ID" value="NZ_MASW01000002.1"/>
</dbReference>
<keyword evidence="2" id="KW-1133">Transmembrane helix</keyword>